<proteinExistence type="inferred from homology"/>
<accession>A0A4V5MZR5</accession>
<keyword evidence="3 6" id="KW-0460">Magnesium</keyword>
<dbReference type="Gene3D" id="3.20.20.120">
    <property type="entry name" value="Enolase-like C-terminal domain"/>
    <property type="match status" value="1"/>
</dbReference>
<dbReference type="PANTHER" id="PTHR48080:SF3">
    <property type="entry name" value="ENOLASE SUPERFAMILY MEMBER DDB_G0284701"/>
    <property type="match status" value="1"/>
</dbReference>
<dbReference type="Gene3D" id="3.30.390.10">
    <property type="entry name" value="Enolase-like, N-terminal domain"/>
    <property type="match status" value="1"/>
</dbReference>
<dbReference type="GO" id="GO:0046872">
    <property type="term" value="F:metal ion binding"/>
    <property type="evidence" value="ECO:0007669"/>
    <property type="project" value="UniProtKB-KW"/>
</dbReference>
<dbReference type="Pfam" id="PF13378">
    <property type="entry name" value="MR_MLE_C"/>
    <property type="match status" value="1"/>
</dbReference>
<comment type="caution">
    <text evidence="9">The sequence shown here is derived from an EMBL/GenBank/DDBJ whole genome shotgun (WGS) entry which is preliminary data.</text>
</comment>
<dbReference type="SUPFAM" id="SSF54826">
    <property type="entry name" value="Enolase N-terminal domain-like"/>
    <property type="match status" value="1"/>
</dbReference>
<evidence type="ECO:0000256" key="2">
    <source>
        <dbReference type="ARBA" id="ARBA00022723"/>
    </source>
</evidence>
<dbReference type="InterPro" id="IPR029065">
    <property type="entry name" value="Enolase_C-like"/>
</dbReference>
<evidence type="ECO:0000259" key="8">
    <source>
        <dbReference type="SMART" id="SM00922"/>
    </source>
</evidence>
<dbReference type="EMBL" id="SUMC01000024">
    <property type="protein sequence ID" value="TKA09219.1"/>
    <property type="molecule type" value="Genomic_DNA"/>
</dbReference>
<dbReference type="InterPro" id="IPR036849">
    <property type="entry name" value="Enolase-like_C_sf"/>
</dbReference>
<evidence type="ECO:0000256" key="5">
    <source>
        <dbReference type="PIRSR" id="PIRSR634603-1"/>
    </source>
</evidence>
<protein>
    <recommendedName>
        <fullName evidence="7">Dipeptide epimerase</fullName>
        <ecNumber evidence="7">5.1.1.-</ecNumber>
    </recommendedName>
</protein>
<organism evidence="9 10">
    <name type="scientific">Actinacidiphila oryziradicis</name>
    <dbReference type="NCBI Taxonomy" id="2571141"/>
    <lineage>
        <taxon>Bacteria</taxon>
        <taxon>Bacillati</taxon>
        <taxon>Actinomycetota</taxon>
        <taxon>Actinomycetes</taxon>
        <taxon>Kitasatosporales</taxon>
        <taxon>Streptomycetaceae</taxon>
        <taxon>Actinacidiphila</taxon>
    </lineage>
</organism>
<dbReference type="EC" id="5.1.1.-" evidence="7"/>
<feature type="binding site" evidence="6">
    <location>
        <position position="185"/>
    </location>
    <ligand>
        <name>Mg(2+)</name>
        <dbReference type="ChEBI" id="CHEBI:18420"/>
    </ligand>
</feature>
<dbReference type="InterPro" id="IPR013341">
    <property type="entry name" value="Mandelate_racemase_N_dom"/>
</dbReference>
<dbReference type="SUPFAM" id="SSF51604">
    <property type="entry name" value="Enolase C-terminal domain-like"/>
    <property type="match status" value="1"/>
</dbReference>
<evidence type="ECO:0000256" key="7">
    <source>
        <dbReference type="RuleBase" id="RU366006"/>
    </source>
</evidence>
<dbReference type="Pfam" id="PF02746">
    <property type="entry name" value="MR_MLE_N"/>
    <property type="match status" value="1"/>
</dbReference>
<comment type="cofactor">
    <cofactor evidence="6 7">
        <name>Mg(2+)</name>
        <dbReference type="ChEBI" id="CHEBI:18420"/>
    </cofactor>
    <text evidence="6 7">Binds 1 Mg(2+) ion per subunit.</text>
</comment>
<dbReference type="Proteomes" id="UP000305778">
    <property type="component" value="Unassembled WGS sequence"/>
</dbReference>
<dbReference type="SMART" id="SM00922">
    <property type="entry name" value="MR_MLE"/>
    <property type="match status" value="1"/>
</dbReference>
<name>A0A4V5MZR5_9ACTN</name>
<keyword evidence="4 7" id="KW-0413">Isomerase</keyword>
<dbReference type="AlphaFoldDB" id="A0A4V5MZR5"/>
<dbReference type="PANTHER" id="PTHR48080">
    <property type="entry name" value="D-GALACTONATE DEHYDRATASE-RELATED"/>
    <property type="match status" value="1"/>
</dbReference>
<dbReference type="RefSeq" id="WP_136726062.1">
    <property type="nucleotide sequence ID" value="NZ_SUMC01000024.1"/>
</dbReference>
<dbReference type="OrthoDB" id="5241672at2"/>
<comment type="similarity">
    <text evidence="1 7">Belongs to the mandelate racemase/muconate lactonizing enzyme family.</text>
</comment>
<dbReference type="SFLD" id="SFLDS00001">
    <property type="entry name" value="Enolase"/>
    <property type="match status" value="1"/>
</dbReference>
<dbReference type="GO" id="GO:0016855">
    <property type="term" value="F:racemase and epimerase activity, acting on amino acids and derivatives"/>
    <property type="evidence" value="ECO:0007669"/>
    <property type="project" value="UniProtKB-UniRule"/>
</dbReference>
<dbReference type="InterPro" id="IPR013342">
    <property type="entry name" value="Mandelate_racemase_C"/>
</dbReference>
<feature type="active site" description="Proton acceptor; specific for (S)-substrate epimerization" evidence="5">
    <location>
        <position position="259"/>
    </location>
</feature>
<evidence type="ECO:0000313" key="10">
    <source>
        <dbReference type="Proteomes" id="UP000305778"/>
    </source>
</evidence>
<sequence length="356" mass="37593">MGGTEGLRMDVWKQPLRLVRPLTISRSTTTVVENVFVAITMAGKAGYGEAAPGPWRGEPIEAILRYLDVAATLLGDDPFDADAILSRLDQRLGENRAARSAVDMALTDLVGKLVGAPAFRLMGLDATRTRDLCYTIGLDSVDEMVKAAVDAASAFSALKIKLGGPADATIVREIAAAVDVPLRVDANGGWSARRTLDLLDEALVPCGITLLEQPVPAADLRALAEVHERSPIPVIADESVTDLSSLRPLIGKCSGIDIKLTKCGGMREALRLIHAARAVDLSVMIGCEVETSLAITAAAVLTCMADYADLDLHLWLENDPFVGVGLLDGKFVLPDGPGFGAEPTQALRSPSPGSSF</sequence>
<dbReference type="InterPro" id="IPR034593">
    <property type="entry name" value="DgoD-like"/>
</dbReference>
<evidence type="ECO:0000256" key="3">
    <source>
        <dbReference type="ARBA" id="ARBA00022842"/>
    </source>
</evidence>
<dbReference type="InterPro" id="IPR029017">
    <property type="entry name" value="Enolase-like_N"/>
</dbReference>
<keyword evidence="2 6" id="KW-0479">Metal-binding</keyword>
<feature type="binding site" evidence="6">
    <location>
        <position position="237"/>
    </location>
    <ligand>
        <name>Mg(2+)</name>
        <dbReference type="ChEBI" id="CHEBI:18420"/>
    </ligand>
</feature>
<evidence type="ECO:0000256" key="6">
    <source>
        <dbReference type="PIRSR" id="PIRSR634603-3"/>
    </source>
</evidence>
<evidence type="ECO:0000313" key="9">
    <source>
        <dbReference type="EMBL" id="TKA09219.1"/>
    </source>
</evidence>
<dbReference type="CDD" id="cd03319">
    <property type="entry name" value="L-Ala-DL-Glu_epimerase"/>
    <property type="match status" value="1"/>
</dbReference>
<evidence type="ECO:0000256" key="4">
    <source>
        <dbReference type="ARBA" id="ARBA00023235"/>
    </source>
</evidence>
<feature type="active site" description="Proton acceptor; specific for (R)-substrate epimerization" evidence="5">
    <location>
        <position position="161"/>
    </location>
</feature>
<reference evidence="9 10" key="1">
    <citation type="submission" date="2019-04" db="EMBL/GenBank/DDBJ databases">
        <title>Streptomyces oryziradicis sp. nov., a novel actinomycete isolated from rhizosphere soil of rice (Oryza sativa L.).</title>
        <authorList>
            <person name="Li C."/>
        </authorList>
    </citation>
    <scope>NUCLEOTIDE SEQUENCE [LARGE SCALE GENOMIC DNA]</scope>
    <source>
        <strain evidence="9 10">NEAU-C40</strain>
    </source>
</reference>
<keyword evidence="10" id="KW-1185">Reference proteome</keyword>
<feature type="binding site" evidence="6">
    <location>
        <position position="212"/>
    </location>
    <ligand>
        <name>Mg(2+)</name>
        <dbReference type="ChEBI" id="CHEBI:18420"/>
    </ligand>
</feature>
<dbReference type="SFLD" id="SFLDG00180">
    <property type="entry name" value="muconate_cycloisomerase"/>
    <property type="match status" value="1"/>
</dbReference>
<gene>
    <name evidence="9" type="ORF">FCI23_24410</name>
</gene>
<feature type="domain" description="Mandelate racemase/muconate lactonizing enzyme C-terminal" evidence="8">
    <location>
        <begin position="141"/>
        <end position="233"/>
    </location>
</feature>
<dbReference type="InterPro" id="IPR034603">
    <property type="entry name" value="Dipeptide_epimerase"/>
</dbReference>
<evidence type="ECO:0000256" key="1">
    <source>
        <dbReference type="ARBA" id="ARBA00008031"/>
    </source>
</evidence>